<comment type="caution">
    <text evidence="2">The sequence shown here is derived from an EMBL/GenBank/DDBJ whole genome shotgun (WGS) entry which is preliminary data.</text>
</comment>
<keyword evidence="3" id="KW-1185">Reference proteome</keyword>
<sequence length="177" mass="19358">MLPTANEGEHDAQMPNALDGQPICTLFTSHEWHSRTGQPAQPALGFVPSKRSQGSQGLQGSMWGRTVDEARRDEQMAPVHPSLVPLSHHQGFFTRAPANSGPMGALETSYLSTKLRIPVFVCVRGDIVGLAVANSYPQPTMENPSVTSGREWTPMGSVTSTIIDPMFTINHTWLQHR</sequence>
<dbReference type="AlphaFoldDB" id="A0A0P7BDF6"/>
<accession>A0A0P7BDF6</accession>
<organism evidence="2 3">
    <name type="scientific">Neonectria ditissima</name>
    <dbReference type="NCBI Taxonomy" id="78410"/>
    <lineage>
        <taxon>Eukaryota</taxon>
        <taxon>Fungi</taxon>
        <taxon>Dikarya</taxon>
        <taxon>Ascomycota</taxon>
        <taxon>Pezizomycotina</taxon>
        <taxon>Sordariomycetes</taxon>
        <taxon>Hypocreomycetidae</taxon>
        <taxon>Hypocreales</taxon>
        <taxon>Nectriaceae</taxon>
        <taxon>Neonectria</taxon>
    </lineage>
</organism>
<feature type="region of interest" description="Disordered" evidence="1">
    <location>
        <begin position="34"/>
        <end position="61"/>
    </location>
</feature>
<evidence type="ECO:0000313" key="2">
    <source>
        <dbReference type="EMBL" id="KPM38951.1"/>
    </source>
</evidence>
<evidence type="ECO:0000313" key="3">
    <source>
        <dbReference type="Proteomes" id="UP000050424"/>
    </source>
</evidence>
<dbReference type="Proteomes" id="UP000050424">
    <property type="component" value="Unassembled WGS sequence"/>
</dbReference>
<feature type="compositionally biased region" description="Polar residues" evidence="1">
    <location>
        <begin position="50"/>
        <end position="59"/>
    </location>
</feature>
<gene>
    <name evidence="2" type="ORF">AK830_g7630</name>
</gene>
<reference evidence="2 3" key="1">
    <citation type="submission" date="2015-09" db="EMBL/GenBank/DDBJ databases">
        <title>Draft genome of a European isolate of the apple canker pathogen Neonectria ditissima.</title>
        <authorList>
            <person name="Gomez-Cortecero A."/>
            <person name="Harrison R.J."/>
            <person name="Armitage A.D."/>
        </authorList>
    </citation>
    <scope>NUCLEOTIDE SEQUENCE [LARGE SCALE GENOMIC DNA]</scope>
    <source>
        <strain evidence="2 3">R09/05</strain>
    </source>
</reference>
<name>A0A0P7BDF6_9HYPO</name>
<evidence type="ECO:0000256" key="1">
    <source>
        <dbReference type="SAM" id="MobiDB-lite"/>
    </source>
</evidence>
<proteinExistence type="predicted"/>
<protein>
    <submittedName>
        <fullName evidence="2">Uncharacterized protein</fullName>
    </submittedName>
</protein>
<dbReference type="EMBL" id="LKCW01000120">
    <property type="protein sequence ID" value="KPM38951.1"/>
    <property type="molecule type" value="Genomic_DNA"/>
</dbReference>